<evidence type="ECO:0000256" key="1">
    <source>
        <dbReference type="PROSITE-ProRule" id="PRU00723"/>
    </source>
</evidence>
<feature type="region of interest" description="Disordered" evidence="2">
    <location>
        <begin position="473"/>
        <end position="513"/>
    </location>
</feature>
<feature type="compositionally biased region" description="Polar residues" evidence="2">
    <location>
        <begin position="473"/>
        <end position="511"/>
    </location>
</feature>
<name>A0AAF0DHI8_9EURO</name>
<keyword evidence="1" id="KW-0863">Zinc-finger</keyword>
<evidence type="ECO:0000259" key="3">
    <source>
        <dbReference type="PROSITE" id="PS50103"/>
    </source>
</evidence>
<sequence length="562" mass="61600">MDSSLRPQFFVSRQDGSLTALIAVDELPPLMSIRGVPRLLSQNDTQGMTSLGSANHRGQFYVVDCFTQGSANANNNIGEFKTMPSAPKAILEPVLTLEPLVLKQNGNRNGKELAKNNSTSRHNKSASKKEYCSFWIRHGECDYQQQGCIFKHEMPCDPAALEKLGLRDIPRWYREKHNVKSIAASVGNARSRANRANVQAVLQGGKQAQPYGRMAIEASNKSAEGIDPSPQYALVMASEPHGQASRTNPQGSVNTHATIDQSFLGDQAIARNGQWITSSGHDVFGPHKRFSFLNQDTVSACQKLDTVTNTLKDKDSFEKMGSVLNPRRQVDSDNTMTSFLEAKNAQSVSNGYVHSSGILNGNSGNCMTPRHNGRANPVSKPGTKSPWTLQNGQADFSELPMSPFMPPKPGADLVAEQEHSKQNYQKSRRLYQSRDDSKALNSQHQFAASNGSRHNEMEAKGFCHFEMATPHTPNNTDANAGNYFSSVSSGPNSSARSTRSSLANGTYTQASPGDFYRERTASMTSRIFERNGCASQVGLERDLFDLSPSDETQSQAFSFLNI</sequence>
<evidence type="ECO:0000313" key="4">
    <source>
        <dbReference type="EMBL" id="WEW57621.1"/>
    </source>
</evidence>
<keyword evidence="1" id="KW-0862">Zinc</keyword>
<feature type="region of interest" description="Disordered" evidence="2">
    <location>
        <begin position="406"/>
        <end position="441"/>
    </location>
</feature>
<dbReference type="PROSITE" id="PS50103">
    <property type="entry name" value="ZF_C3H1"/>
    <property type="match status" value="1"/>
</dbReference>
<dbReference type="InterPro" id="IPR000571">
    <property type="entry name" value="Znf_CCCH"/>
</dbReference>
<proteinExistence type="predicted"/>
<protein>
    <recommendedName>
        <fullName evidence="3">C3H1-type domain-containing protein</fullName>
    </recommendedName>
</protein>
<dbReference type="EMBL" id="CP120628">
    <property type="protein sequence ID" value="WEW57621.1"/>
    <property type="molecule type" value="Genomic_DNA"/>
</dbReference>
<organism evidence="4 5">
    <name type="scientific">Emydomyces testavorans</name>
    <dbReference type="NCBI Taxonomy" id="2070801"/>
    <lineage>
        <taxon>Eukaryota</taxon>
        <taxon>Fungi</taxon>
        <taxon>Dikarya</taxon>
        <taxon>Ascomycota</taxon>
        <taxon>Pezizomycotina</taxon>
        <taxon>Eurotiomycetes</taxon>
        <taxon>Eurotiomycetidae</taxon>
        <taxon>Onygenales</taxon>
        <taxon>Nannizziopsiaceae</taxon>
        <taxon>Emydomyces</taxon>
    </lineage>
</organism>
<accession>A0AAF0DHI8</accession>
<dbReference type="AlphaFoldDB" id="A0AAF0DHI8"/>
<keyword evidence="1" id="KW-0479">Metal-binding</keyword>
<reference evidence="4" key="1">
    <citation type="submission" date="2023-03" db="EMBL/GenBank/DDBJ databases">
        <title>Emydomyces testavorans Genome Sequence.</title>
        <authorList>
            <person name="Hoyer L."/>
        </authorList>
    </citation>
    <scope>NUCLEOTIDE SEQUENCE</scope>
    <source>
        <strain evidence="4">16-2883</strain>
    </source>
</reference>
<evidence type="ECO:0000313" key="5">
    <source>
        <dbReference type="Proteomes" id="UP001219355"/>
    </source>
</evidence>
<gene>
    <name evidence="4" type="ORF">PRK78_003088</name>
</gene>
<dbReference type="Proteomes" id="UP001219355">
    <property type="component" value="Chromosome 2"/>
</dbReference>
<feature type="domain" description="C3H1-type" evidence="3">
    <location>
        <begin position="126"/>
        <end position="155"/>
    </location>
</feature>
<feature type="zinc finger region" description="C3H1-type" evidence="1">
    <location>
        <begin position="126"/>
        <end position="155"/>
    </location>
</feature>
<dbReference type="GO" id="GO:0008270">
    <property type="term" value="F:zinc ion binding"/>
    <property type="evidence" value="ECO:0007669"/>
    <property type="project" value="UniProtKB-KW"/>
</dbReference>
<keyword evidence="5" id="KW-1185">Reference proteome</keyword>
<evidence type="ECO:0000256" key="2">
    <source>
        <dbReference type="SAM" id="MobiDB-lite"/>
    </source>
</evidence>